<keyword evidence="3" id="KW-1185">Reference proteome</keyword>
<dbReference type="Pfam" id="PF14559">
    <property type="entry name" value="TPR_19"/>
    <property type="match status" value="3"/>
</dbReference>
<accession>A0A239HRT1</accession>
<evidence type="ECO:0000313" key="2">
    <source>
        <dbReference type="EMBL" id="SNS84012.1"/>
    </source>
</evidence>
<dbReference type="InterPro" id="IPR011990">
    <property type="entry name" value="TPR-like_helical_dom_sf"/>
</dbReference>
<dbReference type="Pfam" id="PF13432">
    <property type="entry name" value="TPR_16"/>
    <property type="match status" value="1"/>
</dbReference>
<sequence>MLFAFTLAVPHLPAQDFDANRTHTVAPSPARAEANAALEARDYPLALKLLKKLAAEDPKDAHVLYDLAYTQDALDQNSEAEASYRAAIADDGNYIDPRVGLGLLLARVGRTAEARTELLAATAQPNPKAEDAPLRAHAFRALARLDQTARNFEASRSELLAALKLSPETPDDMAMAADLAVQADDLPEAEEAYRRLLQQSPGDPAATAALGHILLLEKKPREAEPLLTAALDQHPGDPTLTAQLASIYTSEERIGEAIPMVERIHAARPTDQNIARLLGHLYAENGDWAKAEPLFAALITLTPQDPALLDDRADALIHLRRYAEAEDLLKRAVANPRAFTTPGDLGSAAGHLAFAASENGDPQTCLQAIELRAKVLPTSPATLWLTAISHDKLHQVKQAKDSYQQFLAIADGKFPDQEFQARHRLVALEHMK</sequence>
<dbReference type="Proteomes" id="UP000198356">
    <property type="component" value="Unassembled WGS sequence"/>
</dbReference>
<proteinExistence type="predicted"/>
<organism evidence="2 3">
    <name type="scientific">Granulicella rosea</name>
    <dbReference type="NCBI Taxonomy" id="474952"/>
    <lineage>
        <taxon>Bacteria</taxon>
        <taxon>Pseudomonadati</taxon>
        <taxon>Acidobacteriota</taxon>
        <taxon>Terriglobia</taxon>
        <taxon>Terriglobales</taxon>
        <taxon>Acidobacteriaceae</taxon>
        <taxon>Granulicella</taxon>
    </lineage>
</organism>
<dbReference type="Gene3D" id="1.25.40.10">
    <property type="entry name" value="Tetratricopeptide repeat domain"/>
    <property type="match status" value="2"/>
</dbReference>
<dbReference type="InterPro" id="IPR019734">
    <property type="entry name" value="TPR_rpt"/>
</dbReference>
<name>A0A239HRT1_9BACT</name>
<reference evidence="2 3" key="1">
    <citation type="submission" date="2017-06" db="EMBL/GenBank/DDBJ databases">
        <authorList>
            <person name="Kim H.J."/>
            <person name="Triplett B.A."/>
        </authorList>
    </citation>
    <scope>NUCLEOTIDE SEQUENCE [LARGE SCALE GENOMIC DNA]</scope>
    <source>
        <strain evidence="2 3">DSM 18704</strain>
    </source>
</reference>
<dbReference type="SUPFAM" id="SSF48452">
    <property type="entry name" value="TPR-like"/>
    <property type="match status" value="2"/>
</dbReference>
<evidence type="ECO:0000313" key="3">
    <source>
        <dbReference type="Proteomes" id="UP000198356"/>
    </source>
</evidence>
<feature type="repeat" description="TPR" evidence="1">
    <location>
        <begin position="272"/>
        <end position="305"/>
    </location>
</feature>
<dbReference type="PANTHER" id="PTHR12558:SF13">
    <property type="entry name" value="CELL DIVISION CYCLE PROTEIN 27 HOMOLOG"/>
    <property type="match status" value="1"/>
</dbReference>
<dbReference type="PROSITE" id="PS50005">
    <property type="entry name" value="TPR"/>
    <property type="match status" value="1"/>
</dbReference>
<protein>
    <submittedName>
        <fullName evidence="2">Tetratricopeptide repeat-containing protein</fullName>
    </submittedName>
</protein>
<evidence type="ECO:0000256" key="1">
    <source>
        <dbReference type="PROSITE-ProRule" id="PRU00339"/>
    </source>
</evidence>
<gene>
    <name evidence="2" type="ORF">SAMN05421770_102530</name>
</gene>
<dbReference type="RefSeq" id="WP_176441666.1">
    <property type="nucleotide sequence ID" value="NZ_FZOU01000002.1"/>
</dbReference>
<dbReference type="SMART" id="SM00028">
    <property type="entry name" value="TPR"/>
    <property type="match status" value="8"/>
</dbReference>
<dbReference type="EMBL" id="FZOU01000002">
    <property type="protein sequence ID" value="SNS84012.1"/>
    <property type="molecule type" value="Genomic_DNA"/>
</dbReference>
<keyword evidence="1" id="KW-0802">TPR repeat</keyword>
<dbReference type="PANTHER" id="PTHR12558">
    <property type="entry name" value="CELL DIVISION CYCLE 16,23,27"/>
    <property type="match status" value="1"/>
</dbReference>
<dbReference type="AlphaFoldDB" id="A0A239HRT1"/>